<dbReference type="PANTHER" id="PTHR12428">
    <property type="entry name" value="OXA1"/>
    <property type="match status" value="1"/>
</dbReference>
<keyword evidence="7" id="KW-1185">Reference proteome</keyword>
<sequence length="287" mass="32959">MLVKFLVQRHGTKNTCLQLLSRKVHDFSVITPVLYAETCYFTKTLQFAIEGLQAAGIPWVGTFMLSGALFRIASLPLHIYAERLSAERFHVVNTLNYELMKKFSKHYKLNIVSSENGRFLKLDTTDKSILQETNKLVEVLLKMCRSRGLQLQRIQYLRLCAVSVWTFSSFAIRNVITSGVGRSYEGALWFSDLLQPDPYYIIPVFVGILGFFNYFQRVYGFSSRKVRQVINDCGVLILQCIPLFWSTVSLTGCIQHFAFRHPKIKKLLGVRPLPSDSCTPIRAFFFK</sequence>
<keyword evidence="4 5" id="KW-0472">Membrane</keyword>
<evidence type="ECO:0000256" key="3">
    <source>
        <dbReference type="ARBA" id="ARBA00022989"/>
    </source>
</evidence>
<organism evidence="8">
    <name type="scientific">Thelazia callipaeda</name>
    <name type="common">Oriental eyeworm</name>
    <name type="synonym">Parasitic nematode</name>
    <dbReference type="NCBI Taxonomy" id="103827"/>
    <lineage>
        <taxon>Eukaryota</taxon>
        <taxon>Metazoa</taxon>
        <taxon>Ecdysozoa</taxon>
        <taxon>Nematoda</taxon>
        <taxon>Chromadorea</taxon>
        <taxon>Rhabditida</taxon>
        <taxon>Spirurina</taxon>
        <taxon>Spiruromorpha</taxon>
        <taxon>Thelazioidea</taxon>
        <taxon>Thelaziidae</taxon>
        <taxon>Thelazia</taxon>
    </lineage>
</organism>
<dbReference type="GO" id="GO:0032977">
    <property type="term" value="F:membrane insertase activity"/>
    <property type="evidence" value="ECO:0007669"/>
    <property type="project" value="InterPro"/>
</dbReference>
<keyword evidence="3 5" id="KW-1133">Transmembrane helix</keyword>
<evidence type="ECO:0000313" key="6">
    <source>
        <dbReference type="EMBL" id="VDN06218.1"/>
    </source>
</evidence>
<proteinExistence type="predicted"/>
<dbReference type="GO" id="GO:0033617">
    <property type="term" value="P:mitochondrial respiratory chain complex IV assembly"/>
    <property type="evidence" value="ECO:0007669"/>
    <property type="project" value="TreeGrafter"/>
</dbReference>
<gene>
    <name evidence="6" type="ORF">TCLT_LOCUS8642</name>
</gene>
<dbReference type="WBParaSite" id="TCLT_0000865301-mRNA-1">
    <property type="protein sequence ID" value="TCLT_0000865301-mRNA-1"/>
    <property type="gene ID" value="TCLT_0000865301"/>
</dbReference>
<evidence type="ECO:0000256" key="4">
    <source>
        <dbReference type="ARBA" id="ARBA00023136"/>
    </source>
</evidence>
<dbReference type="EMBL" id="UYYF01004662">
    <property type="protein sequence ID" value="VDN06218.1"/>
    <property type="molecule type" value="Genomic_DNA"/>
</dbReference>
<evidence type="ECO:0000256" key="5">
    <source>
        <dbReference type="SAM" id="Phobius"/>
    </source>
</evidence>
<reference evidence="8" key="1">
    <citation type="submission" date="2017-02" db="UniProtKB">
        <authorList>
            <consortium name="WormBaseParasite"/>
        </authorList>
    </citation>
    <scope>IDENTIFICATION</scope>
</reference>
<dbReference type="OrthoDB" id="2148490at2759"/>
<accession>A0A0N5D6J1</accession>
<evidence type="ECO:0000313" key="7">
    <source>
        <dbReference type="Proteomes" id="UP000276776"/>
    </source>
</evidence>
<evidence type="ECO:0000256" key="1">
    <source>
        <dbReference type="ARBA" id="ARBA00004141"/>
    </source>
</evidence>
<feature type="transmembrane region" description="Helical" evidence="5">
    <location>
        <begin position="198"/>
        <end position="215"/>
    </location>
</feature>
<dbReference type="InterPro" id="IPR001708">
    <property type="entry name" value="YidC/ALB3/OXA1/COX18"/>
</dbReference>
<dbReference type="STRING" id="103827.A0A0N5D6J1"/>
<dbReference type="Proteomes" id="UP000276776">
    <property type="component" value="Unassembled WGS sequence"/>
</dbReference>
<protein>
    <submittedName>
        <fullName evidence="8">Bestrophin homolog</fullName>
    </submittedName>
</protein>
<dbReference type="GO" id="GO:0032979">
    <property type="term" value="P:protein insertion into mitochondrial inner membrane from matrix"/>
    <property type="evidence" value="ECO:0007669"/>
    <property type="project" value="TreeGrafter"/>
</dbReference>
<dbReference type="GO" id="GO:0005743">
    <property type="term" value="C:mitochondrial inner membrane"/>
    <property type="evidence" value="ECO:0007669"/>
    <property type="project" value="TreeGrafter"/>
</dbReference>
<comment type="subcellular location">
    <subcellularLocation>
        <location evidence="1">Membrane</location>
        <topology evidence="1">Multi-pass membrane protein</topology>
    </subcellularLocation>
</comment>
<evidence type="ECO:0000256" key="2">
    <source>
        <dbReference type="ARBA" id="ARBA00022692"/>
    </source>
</evidence>
<dbReference type="PANTHER" id="PTHR12428:SF65">
    <property type="entry name" value="CYTOCHROME C OXIDASE ASSEMBLY PROTEIN COX18, MITOCHONDRIAL"/>
    <property type="match status" value="1"/>
</dbReference>
<dbReference type="OMA" id="IQHFAFR"/>
<dbReference type="AlphaFoldDB" id="A0A0N5D6J1"/>
<feature type="transmembrane region" description="Helical" evidence="5">
    <location>
        <begin position="156"/>
        <end position="176"/>
    </location>
</feature>
<reference evidence="6 7" key="2">
    <citation type="submission" date="2018-11" db="EMBL/GenBank/DDBJ databases">
        <authorList>
            <consortium name="Pathogen Informatics"/>
        </authorList>
    </citation>
    <scope>NUCLEOTIDE SEQUENCE [LARGE SCALE GENOMIC DNA]</scope>
</reference>
<name>A0A0N5D6J1_THECL</name>
<evidence type="ECO:0000313" key="8">
    <source>
        <dbReference type="WBParaSite" id="TCLT_0000865301-mRNA-1"/>
    </source>
</evidence>
<keyword evidence="2 5" id="KW-0812">Transmembrane</keyword>